<accession>A0A558DRP8</accession>
<name>A0A558DRP8_9GAMM</name>
<dbReference type="InterPro" id="IPR021482">
    <property type="entry name" value="DUF3135"/>
</dbReference>
<sequence length="99" mass="11156">MKENQNGFDVLDFDQWAVLAKNDPEAFELHRAQILNEVIAQAPAHSARRLKGIQFHVAMLRDHAKHPLGACMKISSMMLDSLFSEMPQAVSVLTQNEEP</sequence>
<keyword evidence="2" id="KW-1185">Reference proteome</keyword>
<gene>
    <name evidence="1" type="ORF">FHP88_07660</name>
</gene>
<dbReference type="OrthoDB" id="5593306at2"/>
<evidence type="ECO:0000313" key="1">
    <source>
        <dbReference type="EMBL" id="TVO75866.1"/>
    </source>
</evidence>
<dbReference type="EMBL" id="VMNH01000007">
    <property type="protein sequence ID" value="TVO75866.1"/>
    <property type="molecule type" value="Genomic_DNA"/>
</dbReference>
<dbReference type="Pfam" id="PF11333">
    <property type="entry name" value="DUF3135"/>
    <property type="match status" value="1"/>
</dbReference>
<evidence type="ECO:0000313" key="2">
    <source>
        <dbReference type="Proteomes" id="UP000316649"/>
    </source>
</evidence>
<protein>
    <submittedName>
        <fullName evidence="1">DUF3135 domain-containing protein</fullName>
    </submittedName>
</protein>
<dbReference type="Proteomes" id="UP000316649">
    <property type="component" value="Unassembled WGS sequence"/>
</dbReference>
<dbReference type="RefSeq" id="WP_144358446.1">
    <property type="nucleotide sequence ID" value="NZ_VMNH01000007.1"/>
</dbReference>
<proteinExistence type="predicted"/>
<dbReference type="AlphaFoldDB" id="A0A558DRP8"/>
<reference evidence="1 2" key="1">
    <citation type="submission" date="2019-07" db="EMBL/GenBank/DDBJ databases">
        <title>The pathways for chlorine oxyanion respiration interact through the shared metabolite chlorate.</title>
        <authorList>
            <person name="Barnum T.P."/>
            <person name="Cheng Y."/>
            <person name="Hill K.A."/>
            <person name="Lucas L.N."/>
            <person name="Carlson H.K."/>
            <person name="Coates J.D."/>
        </authorList>
    </citation>
    <scope>NUCLEOTIDE SEQUENCE [LARGE SCALE GENOMIC DNA]</scope>
    <source>
        <strain evidence="1 2">BK-1</strain>
    </source>
</reference>
<comment type="caution">
    <text evidence="1">The sequence shown here is derived from an EMBL/GenBank/DDBJ whole genome shotgun (WGS) entry which is preliminary data.</text>
</comment>
<organism evidence="1 2">
    <name type="scientific">Sedimenticola selenatireducens</name>
    <dbReference type="NCBI Taxonomy" id="191960"/>
    <lineage>
        <taxon>Bacteria</taxon>
        <taxon>Pseudomonadati</taxon>
        <taxon>Pseudomonadota</taxon>
        <taxon>Gammaproteobacteria</taxon>
        <taxon>Chromatiales</taxon>
        <taxon>Sedimenticolaceae</taxon>
        <taxon>Sedimenticola</taxon>
    </lineage>
</organism>